<organism evidence="2 3">
    <name type="scientific">Candidatus Eisenbergiella stercorigallinarum</name>
    <dbReference type="NCBI Taxonomy" id="2838557"/>
    <lineage>
        <taxon>Bacteria</taxon>
        <taxon>Bacillati</taxon>
        <taxon>Bacillota</taxon>
        <taxon>Clostridia</taxon>
        <taxon>Lachnospirales</taxon>
        <taxon>Lachnospiraceae</taxon>
        <taxon>Eisenbergiella</taxon>
    </lineage>
</organism>
<dbReference type="Proteomes" id="UP000823851">
    <property type="component" value="Unassembled WGS sequence"/>
</dbReference>
<proteinExistence type="predicted"/>
<sequence length="200" mass="21725">MNERLAKWKKKLTRENMAVAALLGLLLMVAAIPAGGKEKKAGTDEAETFPETVEQDVSAASVLMDGGEPEYAGQLEERLQELLSAMDGVGEVKVMITLRSFGQQVVEKDVPSEAEQTEETDSAGGTRQISSERKEESTVYITDADGSRTPYVSETIRPRVEGVTVVAQGGGDARIQKNITEVIEALFDIEAHKIKVVKMK</sequence>
<protein>
    <submittedName>
        <fullName evidence="2">Stage III sporulation protein AG</fullName>
    </submittedName>
</protein>
<comment type="caution">
    <text evidence="2">The sequence shown here is derived from an EMBL/GenBank/DDBJ whole genome shotgun (WGS) entry which is preliminary data.</text>
</comment>
<reference evidence="2" key="1">
    <citation type="journal article" date="2021" name="PeerJ">
        <title>Extensive microbial diversity within the chicken gut microbiome revealed by metagenomics and culture.</title>
        <authorList>
            <person name="Gilroy R."/>
            <person name="Ravi A."/>
            <person name="Getino M."/>
            <person name="Pursley I."/>
            <person name="Horton D.L."/>
            <person name="Alikhan N.F."/>
            <person name="Baker D."/>
            <person name="Gharbi K."/>
            <person name="Hall N."/>
            <person name="Watson M."/>
            <person name="Adriaenssens E.M."/>
            <person name="Foster-Nyarko E."/>
            <person name="Jarju S."/>
            <person name="Secka A."/>
            <person name="Antonio M."/>
            <person name="Oren A."/>
            <person name="Chaudhuri R.R."/>
            <person name="La Ragione R."/>
            <person name="Hildebrand F."/>
            <person name="Pallen M.J."/>
        </authorList>
    </citation>
    <scope>NUCLEOTIDE SEQUENCE</scope>
    <source>
        <strain evidence="2">ChiHjej8B7-25341</strain>
    </source>
</reference>
<dbReference type="EMBL" id="DWUW01000033">
    <property type="protein sequence ID" value="HJD30532.1"/>
    <property type="molecule type" value="Genomic_DNA"/>
</dbReference>
<name>A0A9D2QYH8_9FIRM</name>
<accession>A0A9D2QYH8</accession>
<reference evidence="2" key="2">
    <citation type="submission" date="2021-04" db="EMBL/GenBank/DDBJ databases">
        <authorList>
            <person name="Gilroy R."/>
        </authorList>
    </citation>
    <scope>NUCLEOTIDE SEQUENCE</scope>
    <source>
        <strain evidence="2">ChiHjej8B7-25341</strain>
    </source>
</reference>
<evidence type="ECO:0000313" key="3">
    <source>
        <dbReference type="Proteomes" id="UP000823851"/>
    </source>
</evidence>
<dbReference type="AlphaFoldDB" id="A0A9D2QYH8"/>
<feature type="region of interest" description="Disordered" evidence="1">
    <location>
        <begin position="107"/>
        <end position="139"/>
    </location>
</feature>
<gene>
    <name evidence="2" type="ORF">H9912_01185</name>
</gene>
<evidence type="ECO:0000313" key="2">
    <source>
        <dbReference type="EMBL" id="HJD30532.1"/>
    </source>
</evidence>
<evidence type="ECO:0000256" key="1">
    <source>
        <dbReference type="SAM" id="MobiDB-lite"/>
    </source>
</evidence>